<dbReference type="Proteomes" id="UP000604243">
    <property type="component" value="Unassembled WGS sequence"/>
</dbReference>
<sequence length="173" mass="18621">MAAEGGDSELLLAATLLHDGVHVPKNDPRRAQASTLAARQARGILVSLDWEASRIEAVAHAIEAHSFSAGMAPQTLEARILQDADRLDALGAMGIARCFYTAGLMGSALYDPFDPQAITRALDDQRFTLDHFATKLLTLKAGFQTATGRQLAAERHARLVAFRDALLDEIGEV</sequence>
<gene>
    <name evidence="2" type="ORF">GCM10010082_14850</name>
</gene>
<dbReference type="PANTHER" id="PTHR33594:SF1">
    <property type="entry name" value="HD_PDEASE DOMAIN-CONTAINING PROTEIN"/>
    <property type="match status" value="1"/>
</dbReference>
<feature type="domain" description="HD" evidence="1">
    <location>
        <begin position="1"/>
        <end position="90"/>
    </location>
</feature>
<proteinExistence type="predicted"/>
<dbReference type="PANTHER" id="PTHR33594">
    <property type="entry name" value="SUPERFAMILY HYDROLASE, PUTATIVE (AFU_ORTHOLOGUE AFUA_1G03035)-RELATED"/>
    <property type="match status" value="1"/>
</dbReference>
<protein>
    <submittedName>
        <fullName evidence="2">Phosphohydrolase</fullName>
    </submittedName>
</protein>
<keyword evidence="3" id="KW-1185">Reference proteome</keyword>
<dbReference type="Pfam" id="PF01966">
    <property type="entry name" value="HD"/>
    <property type="match status" value="1"/>
</dbReference>
<evidence type="ECO:0000259" key="1">
    <source>
        <dbReference type="PROSITE" id="PS51831"/>
    </source>
</evidence>
<dbReference type="Gene3D" id="1.10.3210.50">
    <property type="match status" value="1"/>
</dbReference>
<dbReference type="PROSITE" id="PS51831">
    <property type="entry name" value="HD"/>
    <property type="match status" value="1"/>
</dbReference>
<organism evidence="2 3">
    <name type="scientific">Kushneria pakistanensis</name>
    <dbReference type="NCBI Taxonomy" id="1508770"/>
    <lineage>
        <taxon>Bacteria</taxon>
        <taxon>Pseudomonadati</taxon>
        <taxon>Pseudomonadota</taxon>
        <taxon>Gammaproteobacteria</taxon>
        <taxon>Oceanospirillales</taxon>
        <taxon>Halomonadaceae</taxon>
        <taxon>Kushneria</taxon>
    </lineage>
</organism>
<comment type="caution">
    <text evidence="2">The sequence shown here is derived from an EMBL/GenBank/DDBJ whole genome shotgun (WGS) entry which is preliminary data.</text>
</comment>
<dbReference type="SUPFAM" id="SSF109604">
    <property type="entry name" value="HD-domain/PDEase-like"/>
    <property type="match status" value="1"/>
</dbReference>
<dbReference type="EMBL" id="BMZM01000002">
    <property type="protein sequence ID" value="GHC23578.1"/>
    <property type="molecule type" value="Genomic_DNA"/>
</dbReference>
<name>A0ABQ3FGX8_9GAMM</name>
<dbReference type="InterPro" id="IPR003607">
    <property type="entry name" value="HD/PDEase_dom"/>
</dbReference>
<dbReference type="CDD" id="cd00077">
    <property type="entry name" value="HDc"/>
    <property type="match status" value="1"/>
</dbReference>
<evidence type="ECO:0000313" key="3">
    <source>
        <dbReference type="Proteomes" id="UP000604243"/>
    </source>
</evidence>
<dbReference type="InterPro" id="IPR006674">
    <property type="entry name" value="HD_domain"/>
</dbReference>
<reference evidence="3" key="1">
    <citation type="journal article" date="2019" name="Int. J. Syst. Evol. Microbiol.">
        <title>The Global Catalogue of Microorganisms (GCM) 10K type strain sequencing project: providing services to taxonomists for standard genome sequencing and annotation.</title>
        <authorList>
            <consortium name="The Broad Institute Genomics Platform"/>
            <consortium name="The Broad Institute Genome Sequencing Center for Infectious Disease"/>
            <person name="Wu L."/>
            <person name="Ma J."/>
        </authorList>
    </citation>
    <scope>NUCLEOTIDE SEQUENCE [LARGE SCALE GENOMIC DNA]</scope>
    <source>
        <strain evidence="3">KCTC 42082</strain>
    </source>
</reference>
<accession>A0ABQ3FGX8</accession>
<evidence type="ECO:0000313" key="2">
    <source>
        <dbReference type="EMBL" id="GHC23578.1"/>
    </source>
</evidence>